<dbReference type="SMART" id="SM00344">
    <property type="entry name" value="HTH_ASNC"/>
    <property type="match status" value="1"/>
</dbReference>
<comment type="caution">
    <text evidence="6">The sequence shown here is derived from an EMBL/GenBank/DDBJ whole genome shotgun (WGS) entry which is preliminary data.</text>
</comment>
<evidence type="ECO:0000256" key="1">
    <source>
        <dbReference type="ARBA" id="ARBA00023015"/>
    </source>
</evidence>
<dbReference type="PRINTS" id="PR00033">
    <property type="entry name" value="HTHASNC"/>
</dbReference>
<dbReference type="OrthoDB" id="6762at2157"/>
<dbReference type="PROSITE" id="PS51202">
    <property type="entry name" value="RCK_C"/>
    <property type="match status" value="1"/>
</dbReference>
<dbReference type="Gene3D" id="1.10.10.10">
    <property type="entry name" value="Winged helix-like DNA-binding domain superfamily/Winged helix DNA-binding domain"/>
    <property type="match status" value="1"/>
</dbReference>
<dbReference type="InterPro" id="IPR036388">
    <property type="entry name" value="WH-like_DNA-bd_sf"/>
</dbReference>
<dbReference type="AlphaFoldDB" id="A0A256IDM9"/>
<keyword evidence="1" id="KW-0805">Transcription regulation</keyword>
<dbReference type="GO" id="GO:0005829">
    <property type="term" value="C:cytosol"/>
    <property type="evidence" value="ECO:0007669"/>
    <property type="project" value="TreeGrafter"/>
</dbReference>
<feature type="domain" description="RCK C-terminal" evidence="5">
    <location>
        <begin position="159"/>
        <end position="247"/>
    </location>
</feature>
<evidence type="ECO:0000256" key="3">
    <source>
        <dbReference type="ARBA" id="ARBA00023163"/>
    </source>
</evidence>
<dbReference type="InterPro" id="IPR036390">
    <property type="entry name" value="WH_DNA-bd_sf"/>
</dbReference>
<dbReference type="InterPro" id="IPR000485">
    <property type="entry name" value="AsnC-type_HTH_dom"/>
</dbReference>
<dbReference type="GO" id="GO:0008324">
    <property type="term" value="F:monoatomic cation transmembrane transporter activity"/>
    <property type="evidence" value="ECO:0007669"/>
    <property type="project" value="InterPro"/>
</dbReference>
<dbReference type="Proteomes" id="UP000216308">
    <property type="component" value="Unassembled WGS sequence"/>
</dbReference>
<dbReference type="InterPro" id="IPR036721">
    <property type="entry name" value="RCK_C_sf"/>
</dbReference>
<dbReference type="PANTHER" id="PTHR30154">
    <property type="entry name" value="LEUCINE-RESPONSIVE REGULATORY PROTEIN"/>
    <property type="match status" value="1"/>
</dbReference>
<keyword evidence="2" id="KW-0238">DNA-binding</keyword>
<keyword evidence="7" id="KW-1185">Reference proteome</keyword>
<organism evidence="6 7">
    <name type="scientific">Halorubrum halodurans</name>
    <dbReference type="NCBI Taxonomy" id="1383851"/>
    <lineage>
        <taxon>Archaea</taxon>
        <taxon>Methanobacteriati</taxon>
        <taxon>Methanobacteriota</taxon>
        <taxon>Stenosarchaea group</taxon>
        <taxon>Halobacteria</taxon>
        <taxon>Halobacteriales</taxon>
        <taxon>Haloferacaceae</taxon>
        <taxon>Halorubrum</taxon>
    </lineage>
</organism>
<dbReference type="GO" id="GO:0043565">
    <property type="term" value="F:sequence-specific DNA binding"/>
    <property type="evidence" value="ECO:0007669"/>
    <property type="project" value="InterPro"/>
</dbReference>
<feature type="domain" description="HTH asnC-type" evidence="4">
    <location>
        <begin position="5"/>
        <end position="68"/>
    </location>
</feature>
<reference evidence="6 7" key="1">
    <citation type="journal article" date="2014" name="Front. Microbiol.">
        <title>Population and genomic analysis of the genus Halorubrum.</title>
        <authorList>
            <person name="Fullmer M.S."/>
            <person name="Soucy S.M."/>
            <person name="Swithers K.S."/>
            <person name="Makkay A.M."/>
            <person name="Wheeler R."/>
            <person name="Ventosa A."/>
            <person name="Gogarten J.P."/>
            <person name="Papke R.T."/>
        </authorList>
    </citation>
    <scope>NUCLEOTIDE SEQUENCE [LARGE SCALE GENOMIC DNA]</scope>
    <source>
        <strain evidence="6 7">Cb34</strain>
    </source>
</reference>
<gene>
    <name evidence="6" type="ORF">DJ70_13500</name>
</gene>
<dbReference type="InterPro" id="IPR019888">
    <property type="entry name" value="Tscrpt_reg_AsnC-like"/>
</dbReference>
<dbReference type="GO" id="GO:0006813">
    <property type="term" value="P:potassium ion transport"/>
    <property type="evidence" value="ECO:0007669"/>
    <property type="project" value="InterPro"/>
</dbReference>
<accession>A0A256IDM9</accession>
<dbReference type="Pfam" id="PF13412">
    <property type="entry name" value="HTH_24"/>
    <property type="match status" value="1"/>
</dbReference>
<dbReference type="PROSITE" id="PS50956">
    <property type="entry name" value="HTH_ASNC_2"/>
    <property type="match status" value="1"/>
</dbReference>
<dbReference type="EMBL" id="NHPJ01000116">
    <property type="protein sequence ID" value="OYR54651.1"/>
    <property type="molecule type" value="Genomic_DNA"/>
</dbReference>
<dbReference type="Gene3D" id="3.30.70.1450">
    <property type="entry name" value="Regulator of K+ conductance, C-terminal domain"/>
    <property type="match status" value="1"/>
</dbReference>
<keyword evidence="3" id="KW-0804">Transcription</keyword>
<proteinExistence type="predicted"/>
<dbReference type="SUPFAM" id="SSF116726">
    <property type="entry name" value="TrkA C-terminal domain-like"/>
    <property type="match status" value="1"/>
</dbReference>
<dbReference type="GO" id="GO:0043200">
    <property type="term" value="P:response to amino acid"/>
    <property type="evidence" value="ECO:0007669"/>
    <property type="project" value="TreeGrafter"/>
</dbReference>
<dbReference type="Pfam" id="PF02080">
    <property type="entry name" value="TrkA_C"/>
    <property type="match status" value="1"/>
</dbReference>
<evidence type="ECO:0000256" key="2">
    <source>
        <dbReference type="ARBA" id="ARBA00023125"/>
    </source>
</evidence>
<sequence>MTYRLDEIDRRIVHALMEDARNTSAPMIAEDLNVSAATIRNRIDRLEEEGVIRGYAATVDFERADGRLTSLYMCTVPAAERERLALAARSIPGVINVRVLMAGRRDLQVVAVGNDTGDLREIARSLSELDIRIEDEELVQTEIRSPYAAFGPDDASGATEATDLVTLGDGTEVFEVAVAEGAPIAGTTLETARERGTLDDGVVLISIERDGRVVRPEDATVIEPDDVVTLIPRAAAADEALAAFRDPDASA</sequence>
<dbReference type="CDD" id="cd00090">
    <property type="entry name" value="HTH_ARSR"/>
    <property type="match status" value="1"/>
</dbReference>
<dbReference type="InterPro" id="IPR011991">
    <property type="entry name" value="ArsR-like_HTH"/>
</dbReference>
<evidence type="ECO:0000259" key="5">
    <source>
        <dbReference type="PROSITE" id="PS51202"/>
    </source>
</evidence>
<evidence type="ECO:0000259" key="4">
    <source>
        <dbReference type="PROSITE" id="PS50956"/>
    </source>
</evidence>
<name>A0A256IDM9_9EURY</name>
<dbReference type="PANTHER" id="PTHR30154:SF34">
    <property type="entry name" value="TRANSCRIPTIONAL REGULATOR AZLB"/>
    <property type="match status" value="1"/>
</dbReference>
<dbReference type="RefSeq" id="WP_094533860.1">
    <property type="nucleotide sequence ID" value="NZ_NHPJ01000116.1"/>
</dbReference>
<evidence type="ECO:0000313" key="6">
    <source>
        <dbReference type="EMBL" id="OYR54651.1"/>
    </source>
</evidence>
<dbReference type="SUPFAM" id="SSF46785">
    <property type="entry name" value="Winged helix' DNA-binding domain"/>
    <property type="match status" value="1"/>
</dbReference>
<dbReference type="InterPro" id="IPR006037">
    <property type="entry name" value="RCK_C"/>
</dbReference>
<evidence type="ECO:0000313" key="7">
    <source>
        <dbReference type="Proteomes" id="UP000216308"/>
    </source>
</evidence>
<protein>
    <submittedName>
        <fullName evidence="6">AsnC family transcriptional regulator</fullName>
    </submittedName>
</protein>